<evidence type="ECO:0000256" key="8">
    <source>
        <dbReference type="ARBA" id="ARBA00023012"/>
    </source>
</evidence>
<dbReference type="PROSITE" id="PS50112">
    <property type="entry name" value="PAS"/>
    <property type="match status" value="2"/>
</dbReference>
<comment type="catalytic activity">
    <reaction evidence="1">
        <text>ATP + protein L-histidine = ADP + protein N-phospho-L-histidine.</text>
        <dbReference type="EC" id="2.7.13.3"/>
    </reaction>
</comment>
<evidence type="ECO:0000256" key="3">
    <source>
        <dbReference type="ARBA" id="ARBA00022553"/>
    </source>
</evidence>
<evidence type="ECO:0000313" key="13">
    <source>
        <dbReference type="EMBL" id="PKK90262.1"/>
    </source>
</evidence>
<dbReference type="InterPro" id="IPR001789">
    <property type="entry name" value="Sig_transdc_resp-reg_receiver"/>
</dbReference>
<evidence type="ECO:0000259" key="10">
    <source>
        <dbReference type="PROSITE" id="PS50109"/>
    </source>
</evidence>
<feature type="domain" description="Response regulatory" evidence="11">
    <location>
        <begin position="665"/>
        <end position="781"/>
    </location>
</feature>
<keyword evidence="7" id="KW-0067">ATP-binding</keyword>
<dbReference type="SMART" id="SM00448">
    <property type="entry name" value="REC"/>
    <property type="match status" value="1"/>
</dbReference>
<dbReference type="GO" id="GO:0006355">
    <property type="term" value="P:regulation of DNA-templated transcription"/>
    <property type="evidence" value="ECO:0007669"/>
    <property type="project" value="InterPro"/>
</dbReference>
<dbReference type="EC" id="2.7.13.3" evidence="2"/>
<dbReference type="SUPFAM" id="SSF55785">
    <property type="entry name" value="PYP-like sensor domain (PAS domain)"/>
    <property type="match status" value="2"/>
</dbReference>
<dbReference type="InterPro" id="IPR005467">
    <property type="entry name" value="His_kinase_dom"/>
</dbReference>
<proteinExistence type="predicted"/>
<dbReference type="SUPFAM" id="SSF47384">
    <property type="entry name" value="Homodimeric domain of signal transducing histidine kinase"/>
    <property type="match status" value="1"/>
</dbReference>
<dbReference type="InterPro" id="IPR011006">
    <property type="entry name" value="CheY-like_superfamily"/>
</dbReference>
<keyword evidence="4" id="KW-0808">Transferase</keyword>
<dbReference type="InterPro" id="IPR036890">
    <property type="entry name" value="HATPase_C_sf"/>
</dbReference>
<dbReference type="Gene3D" id="3.30.565.10">
    <property type="entry name" value="Histidine kinase-like ATPase, C-terminal domain"/>
    <property type="match status" value="1"/>
</dbReference>
<keyword evidence="3 9" id="KW-0597">Phosphoprotein</keyword>
<keyword evidence="6" id="KW-0418">Kinase</keyword>
<dbReference type="CDD" id="cd00082">
    <property type="entry name" value="HisKA"/>
    <property type="match status" value="1"/>
</dbReference>
<evidence type="ECO:0000313" key="14">
    <source>
        <dbReference type="Proteomes" id="UP000233256"/>
    </source>
</evidence>
<evidence type="ECO:0000256" key="7">
    <source>
        <dbReference type="ARBA" id="ARBA00022840"/>
    </source>
</evidence>
<dbReference type="InterPro" id="IPR004358">
    <property type="entry name" value="Sig_transdc_His_kin-like_C"/>
</dbReference>
<dbReference type="AlphaFoldDB" id="A0A2N1PPQ4"/>
<keyword evidence="8" id="KW-0902">Two-component regulatory system</keyword>
<feature type="domain" description="PAS" evidence="12">
    <location>
        <begin position="153"/>
        <end position="208"/>
    </location>
</feature>
<dbReference type="Gene3D" id="3.30.450.20">
    <property type="entry name" value="PAS domain"/>
    <property type="match status" value="2"/>
</dbReference>
<organism evidence="13 14">
    <name type="scientific">Candidatus Wallbacteria bacterium HGW-Wallbacteria-1</name>
    <dbReference type="NCBI Taxonomy" id="2013854"/>
    <lineage>
        <taxon>Bacteria</taxon>
        <taxon>Candidatus Walliibacteriota</taxon>
    </lineage>
</organism>
<feature type="domain" description="Histidine kinase" evidence="10">
    <location>
        <begin position="412"/>
        <end position="639"/>
    </location>
</feature>
<protein>
    <recommendedName>
        <fullName evidence="2">histidine kinase</fullName>
        <ecNumber evidence="2">2.7.13.3</ecNumber>
    </recommendedName>
</protein>
<evidence type="ECO:0000256" key="6">
    <source>
        <dbReference type="ARBA" id="ARBA00022777"/>
    </source>
</evidence>
<evidence type="ECO:0000256" key="5">
    <source>
        <dbReference type="ARBA" id="ARBA00022741"/>
    </source>
</evidence>
<accession>A0A2N1PPQ4</accession>
<evidence type="ECO:0000256" key="4">
    <source>
        <dbReference type="ARBA" id="ARBA00022679"/>
    </source>
</evidence>
<feature type="domain" description="PAS" evidence="12">
    <location>
        <begin position="275"/>
        <end position="344"/>
    </location>
</feature>
<dbReference type="CDD" id="cd00156">
    <property type="entry name" value="REC"/>
    <property type="match status" value="1"/>
</dbReference>
<dbReference type="InterPro" id="IPR035965">
    <property type="entry name" value="PAS-like_dom_sf"/>
</dbReference>
<dbReference type="EMBL" id="PGXC01000006">
    <property type="protein sequence ID" value="PKK90262.1"/>
    <property type="molecule type" value="Genomic_DNA"/>
</dbReference>
<sequence>MRKTSAKKIIRQSGKKSLQSRKARLIFDNLMAHVIRTPGMGAVKDGNGRYLLINETFESRASIKGKDWYGKNDRQIGFFPESAVLAMENADRMASTCLRPVEILLEIPKYPEPLFILGMTIPVVDPFGNSTMLIFFGMDISEEWRLKSRLSESETRYQSLFDNASVGMILKNSQNIVLTANPKACEILGYSRGELKNMNMCNIMIHDEPHQNNHETPDSFSTGDSERIYIRKNRTRVWVDEKSNPVRSVNDPDSDEILELIMFSDITEQYVARTELALSDHILHELPEAIVVLDERGLIERWMGAAEEMFGYTSSEAVGSELNLILPDDQNRALEIMNQSLTDFGFFKGDLIGTNKSGEDLTLEVSFRQTRQDSKNDKGTVGILHDATTRRLLEEQARRGEVFESLGLLAGGVAHDLNNRLGPLVAIPELLLEEIDSDSALANDLKVIIEAAHDIAHEVRDLLSITRRIHIELEPLHPEESLNRFLNGEVFRQLLKSKPECSLATSIQNDLPQIMGSNQHLNKIYLNLISNAVEALNKGGTLFVKAETATINTPLFGHDTIRPGDYVVISIADTGEGIDEKHLPRIFEPFYTRKKMGIKSGSGLGLSIVYGLIKDHKAFLDVSSRPGLTTFTLYFPALKSNHYRKGSPTRINLKEMGKSRKGTETILILDDDHGQRNLAARALNKLGYSIHQAASAQEGLAILDDQNIDLVLLDMVLGDDEPDGLDFYREAIKTKPHLKAVVASGYSENDRVQEVLNLSEGIFLGKPYTIARLSAAVRKIIETC</sequence>
<dbReference type="Pfam" id="PF13426">
    <property type="entry name" value="PAS_9"/>
    <property type="match status" value="2"/>
</dbReference>
<dbReference type="Proteomes" id="UP000233256">
    <property type="component" value="Unassembled WGS sequence"/>
</dbReference>
<evidence type="ECO:0000256" key="1">
    <source>
        <dbReference type="ARBA" id="ARBA00000085"/>
    </source>
</evidence>
<dbReference type="SMART" id="SM00086">
    <property type="entry name" value="PAC"/>
    <property type="match status" value="2"/>
</dbReference>
<dbReference type="PANTHER" id="PTHR43065">
    <property type="entry name" value="SENSOR HISTIDINE KINASE"/>
    <property type="match status" value="1"/>
</dbReference>
<dbReference type="SMART" id="SM00091">
    <property type="entry name" value="PAS"/>
    <property type="match status" value="2"/>
</dbReference>
<dbReference type="Pfam" id="PF02518">
    <property type="entry name" value="HATPase_c"/>
    <property type="match status" value="1"/>
</dbReference>
<dbReference type="InterPro" id="IPR000014">
    <property type="entry name" value="PAS"/>
</dbReference>
<reference evidence="13 14" key="1">
    <citation type="journal article" date="2017" name="ISME J.">
        <title>Potential for microbial H2 and metal transformations associated with novel bacteria and archaea in deep terrestrial subsurface sediments.</title>
        <authorList>
            <person name="Hernsdorf A.W."/>
            <person name="Amano Y."/>
            <person name="Miyakawa K."/>
            <person name="Ise K."/>
            <person name="Suzuki Y."/>
            <person name="Anantharaman K."/>
            <person name="Probst A."/>
            <person name="Burstein D."/>
            <person name="Thomas B.C."/>
            <person name="Banfield J.F."/>
        </authorList>
    </citation>
    <scope>NUCLEOTIDE SEQUENCE [LARGE SCALE GENOMIC DNA]</scope>
    <source>
        <strain evidence="13">HGW-Wallbacteria-1</strain>
    </source>
</reference>
<keyword evidence="5" id="KW-0547">Nucleotide-binding</keyword>
<evidence type="ECO:0000259" key="12">
    <source>
        <dbReference type="PROSITE" id="PS50112"/>
    </source>
</evidence>
<name>A0A2N1PPQ4_9BACT</name>
<dbReference type="InterPro" id="IPR036097">
    <property type="entry name" value="HisK_dim/P_sf"/>
</dbReference>
<evidence type="ECO:0000256" key="9">
    <source>
        <dbReference type="PROSITE-ProRule" id="PRU00169"/>
    </source>
</evidence>
<dbReference type="SUPFAM" id="SSF55874">
    <property type="entry name" value="ATPase domain of HSP90 chaperone/DNA topoisomerase II/histidine kinase"/>
    <property type="match status" value="1"/>
</dbReference>
<dbReference type="InterPro" id="IPR003661">
    <property type="entry name" value="HisK_dim/P_dom"/>
</dbReference>
<dbReference type="Gene3D" id="1.10.287.130">
    <property type="match status" value="1"/>
</dbReference>
<dbReference type="NCBIfam" id="TIGR00229">
    <property type="entry name" value="sensory_box"/>
    <property type="match status" value="2"/>
</dbReference>
<dbReference type="PROSITE" id="PS50109">
    <property type="entry name" value="HIS_KIN"/>
    <property type="match status" value="1"/>
</dbReference>
<feature type="modified residue" description="4-aspartylphosphate" evidence="9">
    <location>
        <position position="714"/>
    </location>
</feature>
<dbReference type="PANTHER" id="PTHR43065:SF46">
    <property type="entry name" value="C4-DICARBOXYLATE TRANSPORT SENSOR PROTEIN DCTB"/>
    <property type="match status" value="1"/>
</dbReference>
<dbReference type="GO" id="GO:0000155">
    <property type="term" value="F:phosphorelay sensor kinase activity"/>
    <property type="evidence" value="ECO:0007669"/>
    <property type="project" value="InterPro"/>
</dbReference>
<dbReference type="InterPro" id="IPR003594">
    <property type="entry name" value="HATPase_dom"/>
</dbReference>
<dbReference type="Pfam" id="PF00072">
    <property type="entry name" value="Response_reg"/>
    <property type="match status" value="1"/>
</dbReference>
<dbReference type="CDD" id="cd00130">
    <property type="entry name" value="PAS"/>
    <property type="match status" value="2"/>
</dbReference>
<dbReference type="Gene3D" id="3.40.50.2300">
    <property type="match status" value="1"/>
</dbReference>
<dbReference type="PROSITE" id="PS50110">
    <property type="entry name" value="RESPONSE_REGULATORY"/>
    <property type="match status" value="1"/>
</dbReference>
<evidence type="ECO:0000256" key="2">
    <source>
        <dbReference type="ARBA" id="ARBA00012438"/>
    </source>
</evidence>
<gene>
    <name evidence="13" type="ORF">CVV64_09860</name>
</gene>
<dbReference type="GO" id="GO:0005524">
    <property type="term" value="F:ATP binding"/>
    <property type="evidence" value="ECO:0007669"/>
    <property type="project" value="UniProtKB-KW"/>
</dbReference>
<dbReference type="PRINTS" id="PR00344">
    <property type="entry name" value="BCTRLSENSOR"/>
</dbReference>
<dbReference type="SMART" id="SM00387">
    <property type="entry name" value="HATPase_c"/>
    <property type="match status" value="1"/>
</dbReference>
<comment type="caution">
    <text evidence="13">The sequence shown here is derived from an EMBL/GenBank/DDBJ whole genome shotgun (WGS) entry which is preliminary data.</text>
</comment>
<dbReference type="SUPFAM" id="SSF52172">
    <property type="entry name" value="CheY-like"/>
    <property type="match status" value="1"/>
</dbReference>
<evidence type="ECO:0000259" key="11">
    <source>
        <dbReference type="PROSITE" id="PS50110"/>
    </source>
</evidence>
<dbReference type="InterPro" id="IPR001610">
    <property type="entry name" value="PAC"/>
</dbReference>